<evidence type="ECO:0000256" key="16">
    <source>
        <dbReference type="ARBA" id="ARBA00023136"/>
    </source>
</evidence>
<evidence type="ECO:0000256" key="14">
    <source>
        <dbReference type="ARBA" id="ARBA00022989"/>
    </source>
</evidence>
<evidence type="ECO:0000256" key="4">
    <source>
        <dbReference type="ARBA" id="ARBA00019665"/>
    </source>
</evidence>
<keyword evidence="14 18" id="KW-1133">Transmembrane helix</keyword>
<dbReference type="Pfam" id="PF02518">
    <property type="entry name" value="HATPase_c"/>
    <property type="match status" value="1"/>
</dbReference>
<keyword evidence="12 21" id="KW-0418">Kinase</keyword>
<comment type="subcellular location">
    <subcellularLocation>
        <location evidence="2">Cell membrane</location>
    </subcellularLocation>
</comment>
<evidence type="ECO:0000256" key="18">
    <source>
        <dbReference type="SAM" id="Phobius"/>
    </source>
</evidence>
<dbReference type="InterPro" id="IPR004358">
    <property type="entry name" value="Sig_transdc_His_kin-like_C"/>
</dbReference>
<dbReference type="SUPFAM" id="SSF55785">
    <property type="entry name" value="PYP-like sensor domain (PAS domain)"/>
    <property type="match status" value="1"/>
</dbReference>
<dbReference type="EMBL" id="FPJW01000004">
    <property type="protein sequence ID" value="SFX37870.1"/>
    <property type="molecule type" value="Genomic_DNA"/>
</dbReference>
<keyword evidence="22" id="KW-1185">Reference proteome</keyword>
<dbReference type="PANTHER" id="PTHR45453:SF1">
    <property type="entry name" value="PHOSPHATE REGULON SENSOR PROTEIN PHOR"/>
    <property type="match status" value="1"/>
</dbReference>
<evidence type="ECO:0000256" key="17">
    <source>
        <dbReference type="ARBA" id="ARBA00025207"/>
    </source>
</evidence>
<evidence type="ECO:0000256" key="11">
    <source>
        <dbReference type="ARBA" id="ARBA00022741"/>
    </source>
</evidence>
<evidence type="ECO:0000256" key="9">
    <source>
        <dbReference type="ARBA" id="ARBA00022679"/>
    </source>
</evidence>
<dbReference type="Pfam" id="PF11808">
    <property type="entry name" value="PhoR"/>
    <property type="match status" value="1"/>
</dbReference>
<dbReference type="RefSeq" id="WP_072325671.1">
    <property type="nucleotide sequence ID" value="NZ_FPJW01000004.1"/>
</dbReference>
<dbReference type="AlphaFoldDB" id="A0A1K1WKM4"/>
<evidence type="ECO:0000256" key="8">
    <source>
        <dbReference type="ARBA" id="ARBA00022592"/>
    </source>
</evidence>
<evidence type="ECO:0000259" key="19">
    <source>
        <dbReference type="PROSITE" id="PS50109"/>
    </source>
</evidence>
<dbReference type="GO" id="GO:0004721">
    <property type="term" value="F:phosphoprotein phosphatase activity"/>
    <property type="evidence" value="ECO:0007669"/>
    <property type="project" value="InterPro"/>
</dbReference>
<keyword evidence="15" id="KW-0902">Two-component regulatory system</keyword>
<dbReference type="GO" id="GO:0000155">
    <property type="term" value="F:phosphorelay sensor kinase activity"/>
    <property type="evidence" value="ECO:0007669"/>
    <property type="project" value="InterPro"/>
</dbReference>
<dbReference type="Pfam" id="PF00512">
    <property type="entry name" value="HisKA"/>
    <property type="match status" value="1"/>
</dbReference>
<dbReference type="Gene3D" id="1.10.287.130">
    <property type="match status" value="1"/>
</dbReference>
<dbReference type="CDD" id="cd00082">
    <property type="entry name" value="HisKA"/>
    <property type="match status" value="1"/>
</dbReference>
<name>A0A1K1WKM4_9GAMM</name>
<dbReference type="PANTHER" id="PTHR45453">
    <property type="entry name" value="PHOSPHATE REGULON SENSOR PROTEIN PHOR"/>
    <property type="match status" value="1"/>
</dbReference>
<dbReference type="SMART" id="SM00388">
    <property type="entry name" value="HisKA"/>
    <property type="match status" value="1"/>
</dbReference>
<feature type="transmembrane region" description="Helical" evidence="18">
    <location>
        <begin position="12"/>
        <end position="31"/>
    </location>
</feature>
<evidence type="ECO:0000256" key="12">
    <source>
        <dbReference type="ARBA" id="ARBA00022777"/>
    </source>
</evidence>
<dbReference type="NCBIfam" id="NF008235">
    <property type="entry name" value="PRK11006.1"/>
    <property type="match status" value="1"/>
</dbReference>
<keyword evidence="8" id="KW-0592">Phosphate transport</keyword>
<dbReference type="InterPro" id="IPR003661">
    <property type="entry name" value="HisK_dim/P_dom"/>
</dbReference>
<dbReference type="FunFam" id="1.10.287.130:FF:000001">
    <property type="entry name" value="Two-component sensor histidine kinase"/>
    <property type="match status" value="1"/>
</dbReference>
<evidence type="ECO:0000256" key="13">
    <source>
        <dbReference type="ARBA" id="ARBA00022840"/>
    </source>
</evidence>
<dbReference type="InterPro" id="IPR021766">
    <property type="entry name" value="PhoR_N"/>
</dbReference>
<keyword evidence="11" id="KW-0547">Nucleotide-binding</keyword>
<evidence type="ECO:0000256" key="5">
    <source>
        <dbReference type="ARBA" id="ARBA00022448"/>
    </source>
</evidence>
<dbReference type="NCBIfam" id="TIGR02966">
    <property type="entry name" value="phoR_proteo"/>
    <property type="match status" value="1"/>
</dbReference>
<dbReference type="InterPro" id="IPR036890">
    <property type="entry name" value="HATPase_C_sf"/>
</dbReference>
<dbReference type="STRING" id="1122209.SAMN02745752_01424"/>
<keyword evidence="6" id="KW-1003">Cell membrane</keyword>
<evidence type="ECO:0000259" key="20">
    <source>
        <dbReference type="PROSITE" id="PS50112"/>
    </source>
</evidence>
<sequence>MKQLVHRELRRLLLLLVIGALLGWVAGYGWVGVLSGALSGCLVYALLNIHQLWRLQRWLQQPQSEPPEAKGLWGEVFDALYHYQRQQLRSQLRLKQTLDRIQESSQALRDGVVMIDSKGDLEWWNKAAEGLIGLRHPGDRGHPITHLLREPRFVEYFEQQRYAEPLILPSPIAEGRTLEYQVTLFGENERLLLIRDFTRMQRLERMRQDFIANVSHELRTPLTVLSGYLETFSDHADNLPSKWQRGLLLMRQQSTRMEHLVEDLLTLSRLETSDFEAEAEPIDVVTLLRSIRTDALALSGELHRVQLDLDPHLQIYGSEKELRSAFSNLVFNAVKYTPAGTEIQLHWFHDRAGAHLEVKDNGPGIDPAHLPRLTERFYRVDQGRSSSTGGTGLGLAIVKHVMLRHQGKLDIRSRQGEGSSFTCHFPLSKVYLSTDQ</sequence>
<organism evidence="21 22">
    <name type="scientific">Marinospirillum alkaliphilum DSM 21637</name>
    <dbReference type="NCBI Taxonomy" id="1122209"/>
    <lineage>
        <taxon>Bacteria</taxon>
        <taxon>Pseudomonadati</taxon>
        <taxon>Pseudomonadota</taxon>
        <taxon>Gammaproteobacteria</taxon>
        <taxon>Oceanospirillales</taxon>
        <taxon>Oceanospirillaceae</taxon>
        <taxon>Marinospirillum</taxon>
    </lineage>
</organism>
<dbReference type="GO" id="GO:0016036">
    <property type="term" value="P:cellular response to phosphate starvation"/>
    <property type="evidence" value="ECO:0007669"/>
    <property type="project" value="TreeGrafter"/>
</dbReference>
<dbReference type="InterPro" id="IPR003594">
    <property type="entry name" value="HATPase_dom"/>
</dbReference>
<evidence type="ECO:0000313" key="21">
    <source>
        <dbReference type="EMBL" id="SFX37870.1"/>
    </source>
</evidence>
<accession>A0A1K1WKM4</accession>
<reference evidence="21 22" key="1">
    <citation type="submission" date="2016-11" db="EMBL/GenBank/DDBJ databases">
        <authorList>
            <person name="Jaros S."/>
            <person name="Januszkiewicz K."/>
            <person name="Wedrychowicz H."/>
        </authorList>
    </citation>
    <scope>NUCLEOTIDE SEQUENCE [LARGE SCALE GENOMIC DNA]</scope>
    <source>
        <strain evidence="21 22">DSM 21637</strain>
    </source>
</reference>
<dbReference type="SMART" id="SM00387">
    <property type="entry name" value="HATPase_c"/>
    <property type="match status" value="1"/>
</dbReference>
<dbReference type="FunFam" id="3.30.565.10:FF:000032">
    <property type="entry name" value="Phosphate regulon sensor histidine kinase PhoR"/>
    <property type="match status" value="1"/>
</dbReference>
<keyword evidence="9" id="KW-0808">Transferase</keyword>
<keyword evidence="13" id="KW-0067">ATP-binding</keyword>
<dbReference type="GO" id="GO:0005524">
    <property type="term" value="F:ATP binding"/>
    <property type="evidence" value="ECO:0007669"/>
    <property type="project" value="UniProtKB-KW"/>
</dbReference>
<dbReference type="SUPFAM" id="SSF47384">
    <property type="entry name" value="Homodimeric domain of signal transducing histidine kinase"/>
    <property type="match status" value="1"/>
</dbReference>
<evidence type="ECO:0000256" key="1">
    <source>
        <dbReference type="ARBA" id="ARBA00000085"/>
    </source>
</evidence>
<gene>
    <name evidence="21" type="ORF">SAMN02745752_01424</name>
</gene>
<dbReference type="InterPro" id="IPR005467">
    <property type="entry name" value="His_kinase_dom"/>
</dbReference>
<dbReference type="InterPro" id="IPR014310">
    <property type="entry name" value="Sig_transdc_His_kinase_PhoR"/>
</dbReference>
<dbReference type="SUPFAM" id="SSF55874">
    <property type="entry name" value="ATPase domain of HSP90 chaperone/DNA topoisomerase II/histidine kinase"/>
    <property type="match status" value="1"/>
</dbReference>
<comment type="function">
    <text evidence="17">Member of the two-component regulatory system PhoR/PhoB involved in the phosphate regulon genes expression. PhoR may function as a membrane-associated protein kinase that phosphorylates PhoB in response to environmental signals.</text>
</comment>
<proteinExistence type="predicted"/>
<feature type="domain" description="PAS" evidence="20">
    <location>
        <begin position="97"/>
        <end position="134"/>
    </location>
</feature>
<comment type="catalytic activity">
    <reaction evidence="1">
        <text>ATP + protein L-histidine = ADP + protein N-phospho-L-histidine.</text>
        <dbReference type="EC" id="2.7.13.3"/>
    </reaction>
</comment>
<evidence type="ECO:0000256" key="6">
    <source>
        <dbReference type="ARBA" id="ARBA00022475"/>
    </source>
</evidence>
<dbReference type="Proteomes" id="UP000182350">
    <property type="component" value="Unassembled WGS sequence"/>
</dbReference>
<dbReference type="InterPro" id="IPR036097">
    <property type="entry name" value="HisK_dim/P_sf"/>
</dbReference>
<protein>
    <recommendedName>
        <fullName evidence="4">Phosphate regulon sensor protein PhoR</fullName>
        <ecNumber evidence="3">2.7.13.3</ecNumber>
    </recommendedName>
</protein>
<evidence type="ECO:0000256" key="2">
    <source>
        <dbReference type="ARBA" id="ARBA00004236"/>
    </source>
</evidence>
<keyword evidence="10 18" id="KW-0812">Transmembrane</keyword>
<dbReference type="PROSITE" id="PS50109">
    <property type="entry name" value="HIS_KIN"/>
    <property type="match status" value="1"/>
</dbReference>
<dbReference type="InterPro" id="IPR000014">
    <property type="entry name" value="PAS"/>
</dbReference>
<evidence type="ECO:0000256" key="15">
    <source>
        <dbReference type="ARBA" id="ARBA00023012"/>
    </source>
</evidence>
<evidence type="ECO:0000313" key="22">
    <source>
        <dbReference type="Proteomes" id="UP000182350"/>
    </source>
</evidence>
<dbReference type="Gene3D" id="3.30.565.10">
    <property type="entry name" value="Histidine kinase-like ATPase, C-terminal domain"/>
    <property type="match status" value="1"/>
</dbReference>
<keyword evidence="5" id="KW-0813">Transport</keyword>
<feature type="domain" description="Histidine kinase" evidence="19">
    <location>
        <begin position="213"/>
        <end position="429"/>
    </location>
</feature>
<dbReference type="InterPro" id="IPR050351">
    <property type="entry name" value="BphY/WalK/GraS-like"/>
</dbReference>
<evidence type="ECO:0000256" key="7">
    <source>
        <dbReference type="ARBA" id="ARBA00022553"/>
    </source>
</evidence>
<keyword evidence="16 18" id="KW-0472">Membrane</keyword>
<evidence type="ECO:0000256" key="10">
    <source>
        <dbReference type="ARBA" id="ARBA00022692"/>
    </source>
</evidence>
<dbReference type="InterPro" id="IPR035965">
    <property type="entry name" value="PAS-like_dom_sf"/>
</dbReference>
<dbReference type="GO" id="GO:0006817">
    <property type="term" value="P:phosphate ion transport"/>
    <property type="evidence" value="ECO:0007669"/>
    <property type="project" value="UniProtKB-KW"/>
</dbReference>
<dbReference type="GO" id="GO:0005886">
    <property type="term" value="C:plasma membrane"/>
    <property type="evidence" value="ECO:0007669"/>
    <property type="project" value="UniProtKB-SubCell"/>
</dbReference>
<dbReference type="PRINTS" id="PR00344">
    <property type="entry name" value="BCTRLSENSOR"/>
</dbReference>
<dbReference type="Gene3D" id="3.30.450.20">
    <property type="entry name" value="PAS domain"/>
    <property type="match status" value="1"/>
</dbReference>
<keyword evidence="7" id="KW-0597">Phosphoprotein</keyword>
<dbReference type="EC" id="2.7.13.3" evidence="3"/>
<evidence type="ECO:0000256" key="3">
    <source>
        <dbReference type="ARBA" id="ARBA00012438"/>
    </source>
</evidence>
<dbReference type="PROSITE" id="PS50112">
    <property type="entry name" value="PAS"/>
    <property type="match status" value="1"/>
</dbReference>